<dbReference type="InterPro" id="IPR003594">
    <property type="entry name" value="HATPase_dom"/>
</dbReference>
<dbReference type="PANTHER" id="PTHR45436:SF5">
    <property type="entry name" value="SENSOR HISTIDINE KINASE TRCS"/>
    <property type="match status" value="1"/>
</dbReference>
<dbReference type="SUPFAM" id="SSF47384">
    <property type="entry name" value="Homodimeric domain of signal transducing histidine kinase"/>
    <property type="match status" value="1"/>
</dbReference>
<comment type="subcellular location">
    <subcellularLocation>
        <location evidence="2">Cell membrane</location>
    </subcellularLocation>
</comment>
<dbReference type="CDD" id="cd00082">
    <property type="entry name" value="HisKA"/>
    <property type="match status" value="1"/>
</dbReference>
<reference evidence="16" key="1">
    <citation type="journal article" date="2019" name="Int. J. Syst. Evol. Microbiol.">
        <title>The Global Catalogue of Microorganisms (GCM) 10K type strain sequencing project: providing services to taxonomists for standard genome sequencing and annotation.</title>
        <authorList>
            <consortium name="The Broad Institute Genomics Platform"/>
            <consortium name="The Broad Institute Genome Sequencing Center for Infectious Disease"/>
            <person name="Wu L."/>
            <person name="Ma J."/>
        </authorList>
    </citation>
    <scope>NUCLEOTIDE SEQUENCE [LARGE SCALE GENOMIC DNA]</scope>
    <source>
        <strain evidence="16">JCM 17441</strain>
    </source>
</reference>
<name>A0ABP8DW99_9ACTN</name>
<evidence type="ECO:0000256" key="2">
    <source>
        <dbReference type="ARBA" id="ARBA00004236"/>
    </source>
</evidence>
<dbReference type="InterPro" id="IPR036097">
    <property type="entry name" value="HisK_dim/P_sf"/>
</dbReference>
<dbReference type="Proteomes" id="UP001500620">
    <property type="component" value="Unassembled WGS sequence"/>
</dbReference>
<sequence length="449" mass="47164">MRSNSRSLQGRILASIVGVAALTVTLFALPLGYALAAGYRNDAVTSLQRDAAQVAATVPDSFGTDASTVTLPGDLPASVTVGVYRVDGVRLAYGGPDRSALAAAAADAHLHHAVEDGQLAVVAPVPSDGGVTLAVRAAQPYSEVRWHTLRAWGLMAATGVLVVGLATVLARRQANQIARPLQDLTRRARALGDGDFTVRAARSGIEEADAASLALEATARRLGNLLERERAFSADVSHQLRTPLTSLLLGLESALSRPQIDQQQLRTAAQRALRRAEQLRDTVEELLGLARDTHATAELFDIAGLLADVHDQWHGEFAAQGRRLAMPPAPELPTVFASNPATRQILNVLLDNALTHGAGTATVTVTDLATGLSIEVSDEGPGLTGDPERAFTRRADGAEHGIGLSLARSLAEAEGGRLVIRQAAPHPVFSLLLPLPDPSRTDSPDLAPS</sequence>
<evidence type="ECO:0000256" key="4">
    <source>
        <dbReference type="ARBA" id="ARBA00022553"/>
    </source>
</evidence>
<keyword evidence="6 12" id="KW-0812">Transmembrane</keyword>
<comment type="caution">
    <text evidence="15">The sequence shown here is derived from an EMBL/GenBank/DDBJ whole genome shotgun (WGS) entry which is preliminary data.</text>
</comment>
<proteinExistence type="predicted"/>
<dbReference type="GO" id="GO:0016301">
    <property type="term" value="F:kinase activity"/>
    <property type="evidence" value="ECO:0007669"/>
    <property type="project" value="UniProtKB-KW"/>
</dbReference>
<protein>
    <recommendedName>
        <fullName evidence="3">histidine kinase</fullName>
        <ecNumber evidence="3">2.7.13.3</ecNumber>
    </recommendedName>
</protein>
<keyword evidence="7 15" id="KW-0418">Kinase</keyword>
<dbReference type="InterPro" id="IPR003660">
    <property type="entry name" value="HAMP_dom"/>
</dbReference>
<keyword evidence="10 12" id="KW-0472">Membrane</keyword>
<accession>A0ABP8DW99</accession>
<comment type="catalytic activity">
    <reaction evidence="1">
        <text>ATP + protein L-histidine = ADP + protein N-phospho-L-histidine.</text>
        <dbReference type="EC" id="2.7.13.3"/>
    </reaction>
</comment>
<dbReference type="Pfam" id="PF02518">
    <property type="entry name" value="HATPase_c"/>
    <property type="match status" value="1"/>
</dbReference>
<dbReference type="Gene3D" id="1.10.287.130">
    <property type="match status" value="1"/>
</dbReference>
<evidence type="ECO:0000256" key="3">
    <source>
        <dbReference type="ARBA" id="ARBA00012438"/>
    </source>
</evidence>
<evidence type="ECO:0000259" key="13">
    <source>
        <dbReference type="PROSITE" id="PS50109"/>
    </source>
</evidence>
<keyword evidence="5" id="KW-0808">Transferase</keyword>
<feature type="transmembrane region" description="Helical" evidence="12">
    <location>
        <begin position="151"/>
        <end position="170"/>
    </location>
</feature>
<dbReference type="Gene3D" id="6.10.340.10">
    <property type="match status" value="1"/>
</dbReference>
<dbReference type="InterPro" id="IPR003661">
    <property type="entry name" value="HisK_dim/P_dom"/>
</dbReference>
<dbReference type="SMART" id="SM00387">
    <property type="entry name" value="HATPase_c"/>
    <property type="match status" value="1"/>
</dbReference>
<dbReference type="SUPFAM" id="SSF55874">
    <property type="entry name" value="ATPase domain of HSP90 chaperone/DNA topoisomerase II/histidine kinase"/>
    <property type="match status" value="1"/>
</dbReference>
<dbReference type="InterPro" id="IPR050428">
    <property type="entry name" value="TCS_sensor_his_kinase"/>
</dbReference>
<evidence type="ECO:0000256" key="5">
    <source>
        <dbReference type="ARBA" id="ARBA00022679"/>
    </source>
</evidence>
<feature type="domain" description="Histidine kinase" evidence="13">
    <location>
        <begin position="235"/>
        <end position="437"/>
    </location>
</feature>
<evidence type="ECO:0000256" key="11">
    <source>
        <dbReference type="SAM" id="Coils"/>
    </source>
</evidence>
<dbReference type="PRINTS" id="PR00344">
    <property type="entry name" value="BCTRLSENSOR"/>
</dbReference>
<dbReference type="Pfam" id="PF00512">
    <property type="entry name" value="HisKA"/>
    <property type="match status" value="1"/>
</dbReference>
<dbReference type="EC" id="2.7.13.3" evidence="3"/>
<dbReference type="EMBL" id="BAABAT010000099">
    <property type="protein sequence ID" value="GAA4264133.1"/>
    <property type="molecule type" value="Genomic_DNA"/>
</dbReference>
<evidence type="ECO:0000256" key="6">
    <source>
        <dbReference type="ARBA" id="ARBA00022692"/>
    </source>
</evidence>
<keyword evidence="9" id="KW-0902">Two-component regulatory system</keyword>
<dbReference type="Gene3D" id="3.30.565.10">
    <property type="entry name" value="Histidine kinase-like ATPase, C-terminal domain"/>
    <property type="match status" value="1"/>
</dbReference>
<dbReference type="InterPro" id="IPR005467">
    <property type="entry name" value="His_kinase_dom"/>
</dbReference>
<evidence type="ECO:0000256" key="9">
    <source>
        <dbReference type="ARBA" id="ARBA00023012"/>
    </source>
</evidence>
<dbReference type="InterPro" id="IPR036890">
    <property type="entry name" value="HATPase_C_sf"/>
</dbReference>
<evidence type="ECO:0000313" key="15">
    <source>
        <dbReference type="EMBL" id="GAA4264133.1"/>
    </source>
</evidence>
<dbReference type="SMART" id="SM00388">
    <property type="entry name" value="HisKA"/>
    <property type="match status" value="1"/>
</dbReference>
<evidence type="ECO:0000256" key="7">
    <source>
        <dbReference type="ARBA" id="ARBA00022777"/>
    </source>
</evidence>
<dbReference type="PANTHER" id="PTHR45436">
    <property type="entry name" value="SENSOR HISTIDINE KINASE YKOH"/>
    <property type="match status" value="1"/>
</dbReference>
<evidence type="ECO:0000256" key="10">
    <source>
        <dbReference type="ARBA" id="ARBA00023136"/>
    </source>
</evidence>
<keyword evidence="16" id="KW-1185">Reference proteome</keyword>
<evidence type="ECO:0000259" key="14">
    <source>
        <dbReference type="PROSITE" id="PS50885"/>
    </source>
</evidence>
<dbReference type="InterPro" id="IPR004358">
    <property type="entry name" value="Sig_transdc_His_kin-like_C"/>
</dbReference>
<evidence type="ECO:0000256" key="8">
    <source>
        <dbReference type="ARBA" id="ARBA00022989"/>
    </source>
</evidence>
<dbReference type="PROSITE" id="PS50109">
    <property type="entry name" value="HIS_KIN"/>
    <property type="match status" value="1"/>
</dbReference>
<feature type="transmembrane region" description="Helical" evidence="12">
    <location>
        <begin position="12"/>
        <end position="36"/>
    </location>
</feature>
<keyword evidence="4" id="KW-0597">Phosphoprotein</keyword>
<evidence type="ECO:0000256" key="1">
    <source>
        <dbReference type="ARBA" id="ARBA00000085"/>
    </source>
</evidence>
<dbReference type="CDD" id="cd06225">
    <property type="entry name" value="HAMP"/>
    <property type="match status" value="1"/>
</dbReference>
<keyword evidence="11" id="KW-0175">Coiled coil</keyword>
<gene>
    <name evidence="15" type="ORF">GCM10022255_114960</name>
</gene>
<evidence type="ECO:0000256" key="12">
    <source>
        <dbReference type="SAM" id="Phobius"/>
    </source>
</evidence>
<keyword evidence="8 12" id="KW-1133">Transmembrane helix</keyword>
<feature type="coiled-coil region" evidence="11">
    <location>
        <begin position="262"/>
        <end position="289"/>
    </location>
</feature>
<dbReference type="RefSeq" id="WP_345144524.1">
    <property type="nucleotide sequence ID" value="NZ_BAABAT010000099.1"/>
</dbReference>
<evidence type="ECO:0000313" key="16">
    <source>
        <dbReference type="Proteomes" id="UP001500620"/>
    </source>
</evidence>
<feature type="domain" description="HAMP" evidence="14">
    <location>
        <begin position="175"/>
        <end position="227"/>
    </location>
</feature>
<organism evidence="15 16">
    <name type="scientific">Dactylosporangium darangshiense</name>
    <dbReference type="NCBI Taxonomy" id="579108"/>
    <lineage>
        <taxon>Bacteria</taxon>
        <taxon>Bacillati</taxon>
        <taxon>Actinomycetota</taxon>
        <taxon>Actinomycetes</taxon>
        <taxon>Micromonosporales</taxon>
        <taxon>Micromonosporaceae</taxon>
        <taxon>Dactylosporangium</taxon>
    </lineage>
</organism>
<dbReference type="SMART" id="SM00304">
    <property type="entry name" value="HAMP"/>
    <property type="match status" value="1"/>
</dbReference>
<dbReference type="PROSITE" id="PS50885">
    <property type="entry name" value="HAMP"/>
    <property type="match status" value="1"/>
</dbReference>